<evidence type="ECO:0000313" key="2">
    <source>
        <dbReference type="Proteomes" id="UP001432251"/>
    </source>
</evidence>
<keyword evidence="1" id="KW-0695">RNA-directed DNA polymerase</keyword>
<accession>A0ACD5A9I2</accession>
<reference evidence="1" key="1">
    <citation type="journal article" date="2025" name="Int. J. Syst. Evol. Microbiol.">
        <title>Streptomyces citrinus sp. nov., with yellow diffusible pigment.</title>
        <authorList>
            <person name="He Y."/>
            <person name="Yang E."/>
            <person name="Xu J."/>
            <person name="Sun Y."/>
            <person name="Sun L."/>
        </authorList>
    </citation>
    <scope>NUCLEOTIDE SEQUENCE</scope>
    <source>
        <strain evidence="1">Q6</strain>
    </source>
</reference>
<protein>
    <submittedName>
        <fullName evidence="1">RNA-directed DNA polymerase</fullName>
    </submittedName>
</protein>
<evidence type="ECO:0000313" key="1">
    <source>
        <dbReference type="EMBL" id="WWQ63876.1"/>
    </source>
</evidence>
<gene>
    <name evidence="1" type="ORF">V2W30_11325</name>
</gene>
<dbReference type="Proteomes" id="UP001432251">
    <property type="component" value="Chromosome"/>
</dbReference>
<keyword evidence="1" id="KW-0548">Nucleotidyltransferase</keyword>
<sequence>MVDLSGRLTKAKDLLIAGESESEVPDVIGYQDVRHQWERGYREMLERAIADGACGPDSTSIIDFPKTDLTVRPLARFSTRDRLIYDALVFTVADEIDRQLHPGVSSYRWNHHKGEPIRWWTNWTSYRTKSLQAIRSDTSLRVAYLDIAAFYEHIDVAILGDDLEALSGGHRAAGHITNFLSRFQTINHAWGLPQGPDASGILANLYLAPVDSYLARNSARFLRYSDDIKVFHPDWSELRDLFLGVNSQLRSRRLSISSSKTTILDPQDARERETDIRHDSLAGAIKYGRPRARENLVSYFERIAKEGEFNGNQVRFVLGQLSRIRDDRAVGWCLDNLIRLPHAITHVFKYLNAAKSRTFEVESALVDFLHSSHSAAHPLIEQRVLRYFTAMDIKEERVKEAAWAILGDRNRVDYAREFAARYIGEHASVAEAQMLRHRFEGENDAAVRRALLVSLHEAGYLTTRYRNEVEASIPGMKWLCNFLATSPAIRPPQIGPYAYF</sequence>
<dbReference type="EMBL" id="CP146022">
    <property type="protein sequence ID" value="WWQ63876.1"/>
    <property type="molecule type" value="Genomic_DNA"/>
</dbReference>
<organism evidence="1 2">
    <name type="scientific">Streptomyces citrinus</name>
    <dbReference type="NCBI Taxonomy" id="3118173"/>
    <lineage>
        <taxon>Bacteria</taxon>
        <taxon>Bacillati</taxon>
        <taxon>Actinomycetota</taxon>
        <taxon>Actinomycetes</taxon>
        <taxon>Kitasatosporales</taxon>
        <taxon>Streptomycetaceae</taxon>
        <taxon>Streptomyces</taxon>
    </lineage>
</organism>
<name>A0ACD5A9I2_9ACTN</name>
<proteinExistence type="predicted"/>
<keyword evidence="1" id="KW-0808">Transferase</keyword>
<keyword evidence="2" id="KW-1185">Reference proteome</keyword>